<protein>
    <submittedName>
        <fullName evidence="1">Uncharacterized protein</fullName>
    </submittedName>
</protein>
<keyword evidence="2" id="KW-1185">Reference proteome</keyword>
<dbReference type="RefSeq" id="WP_394303312.1">
    <property type="nucleotide sequence ID" value="NZ_JBHMQT010000054.1"/>
</dbReference>
<dbReference type="Proteomes" id="UP001589870">
    <property type="component" value="Unassembled WGS sequence"/>
</dbReference>
<accession>A0ABV6UAW9</accession>
<evidence type="ECO:0000313" key="1">
    <source>
        <dbReference type="EMBL" id="MFC0865279.1"/>
    </source>
</evidence>
<proteinExistence type="predicted"/>
<gene>
    <name evidence="1" type="ORF">ACFHYQ_23585</name>
</gene>
<dbReference type="EMBL" id="JBHMQT010000054">
    <property type="protein sequence ID" value="MFC0865279.1"/>
    <property type="molecule type" value="Genomic_DNA"/>
</dbReference>
<name>A0ABV6UAW9_9ACTN</name>
<comment type="caution">
    <text evidence="1">The sequence shown here is derived from an EMBL/GenBank/DDBJ whole genome shotgun (WGS) entry which is preliminary data.</text>
</comment>
<sequence>MAVDGHRQTRTHLPSAEECPLCPAHPGSEIPSPYEVAAQMLRQAEITV</sequence>
<organism evidence="1 2">
    <name type="scientific">Sphaerimonospora cavernae</name>
    <dbReference type="NCBI Taxonomy" id="1740611"/>
    <lineage>
        <taxon>Bacteria</taxon>
        <taxon>Bacillati</taxon>
        <taxon>Actinomycetota</taxon>
        <taxon>Actinomycetes</taxon>
        <taxon>Streptosporangiales</taxon>
        <taxon>Streptosporangiaceae</taxon>
        <taxon>Sphaerimonospora</taxon>
    </lineage>
</organism>
<reference evidence="1 2" key="1">
    <citation type="submission" date="2024-09" db="EMBL/GenBank/DDBJ databases">
        <authorList>
            <person name="Sun Q."/>
            <person name="Mori K."/>
        </authorList>
    </citation>
    <scope>NUCLEOTIDE SEQUENCE [LARGE SCALE GENOMIC DNA]</scope>
    <source>
        <strain evidence="1 2">TBRC 1851</strain>
    </source>
</reference>
<evidence type="ECO:0000313" key="2">
    <source>
        <dbReference type="Proteomes" id="UP001589870"/>
    </source>
</evidence>